<evidence type="ECO:0000259" key="17">
    <source>
        <dbReference type="Pfam" id="PF02563"/>
    </source>
</evidence>
<dbReference type="InterPro" id="IPR054765">
    <property type="entry name" value="SLBB_dom"/>
</dbReference>
<evidence type="ECO:0008006" key="22">
    <source>
        <dbReference type="Google" id="ProtNLM"/>
    </source>
</evidence>
<evidence type="ECO:0000256" key="14">
    <source>
        <dbReference type="ARBA" id="ARBA00023288"/>
    </source>
</evidence>
<feature type="signal peptide" evidence="16">
    <location>
        <begin position="1"/>
        <end position="25"/>
    </location>
</feature>
<organism evidence="20 21">
    <name type="scientific">Vibrio azureus NBRC 104587</name>
    <dbReference type="NCBI Taxonomy" id="1219077"/>
    <lineage>
        <taxon>Bacteria</taxon>
        <taxon>Pseudomonadati</taxon>
        <taxon>Pseudomonadota</taxon>
        <taxon>Gammaproteobacteria</taxon>
        <taxon>Vibrionales</taxon>
        <taxon>Vibrionaceae</taxon>
        <taxon>Vibrio</taxon>
    </lineage>
</organism>
<dbReference type="eggNOG" id="COG1596">
    <property type="taxonomic scope" value="Bacteria"/>
</dbReference>
<keyword evidence="21" id="KW-1185">Reference proteome</keyword>
<dbReference type="Gene3D" id="3.10.560.10">
    <property type="entry name" value="Outer membrane lipoprotein wza domain like"/>
    <property type="match status" value="6"/>
</dbReference>
<evidence type="ECO:0000256" key="9">
    <source>
        <dbReference type="ARBA" id="ARBA00023065"/>
    </source>
</evidence>
<feature type="coiled-coil region" evidence="15">
    <location>
        <begin position="467"/>
        <end position="497"/>
    </location>
</feature>
<dbReference type="STRING" id="1219077.VAZ01S_021_00190"/>
<keyword evidence="13" id="KW-0998">Cell outer membrane</keyword>
<feature type="chain" id="PRO_5004638166" description="Polysialic acid transport protein KpsD" evidence="16">
    <location>
        <begin position="26"/>
        <end position="932"/>
    </location>
</feature>
<sequence>MIMLKGYFSIAACVLASTLMSAAQAQTPTPEQIKMFQSLPADQQQALASKYGITLPNGSSAQSSEYNNPQVMAPRPMVSERVLTEQQQAEAEQQPQGLKRFGLDLFAGSPTTFAPVGDVPVPADYTVGAGDEIVIQLFGKENNTHRLRVNRAGIINFPSLGPVQVAGMSFSDVRESLNQRVKEQMIGVRSDISLGKMRTMQVFVMGDAYKPGSYTVSALTTISQAIYYSGGFDESGALRNIQLKRNGQVIRKLDMYDLLLKGDARNDVRLMPGDVVFIGPVGNTISIDGEVNRPAIYEIKPGETYQQAIHMAGGFTANAHRDQVEIKRYAAKGARNALTLDFNQARDKQTKVKDGDTVNVLTKSEELTRYVQIEGDVRHPGFVEWKSGLRIANLFQAVDTSFNSTADVNYAVVVREVNPQRDIEVFQINLANAILAPNSQDNLELQSRDRVLVFNRFNNEDLDAFAEQEVTSKAKTLEQAQQQAEQAQQKEQAALNSSVALLTAPQGNLSQEMLAQGMTTQGHLSGSQNLNAEAHLQGNRQQVNSGLVMAEPKIMFHGREITQEDFDAIKQNTRSSLLAPVLLQLQQQSRLGLAPQIAEVFGEVKHPGRYPITPRMSVSSLLAAAGGLTYNAFTINAELAHTVINNIDERASIDVERVDLRKAIQGNSNADVLISGRDRLNILEKPNVKLQSTVTLQGEVRFPGTYTVRQGETLDQLLTRAGGLTEFAHPQGAIFTREALRLQEQKLLNQYAQDMRAETAKKAFRADGNFNSVISDPEKTLKFVEEASNSKALGRMVVQLNRILKGDHSADFMLEDGDFLFVPTFRNTVSIMGEVQVPITYLLDDKLDVDDYLNKAGGAKKQADEDRIFVVRADGSVYKPSSGYWFGNNHEDLKAGDTIVVPIDTDYRDALSTWTAATQILYQTGVAINALK</sequence>
<dbReference type="PANTHER" id="PTHR33619">
    <property type="entry name" value="POLYSACCHARIDE EXPORT PROTEIN GFCE-RELATED"/>
    <property type="match status" value="1"/>
</dbReference>
<evidence type="ECO:0000256" key="2">
    <source>
        <dbReference type="ARBA" id="ARBA00009450"/>
    </source>
</evidence>
<dbReference type="Pfam" id="PF10531">
    <property type="entry name" value="SLBB"/>
    <property type="match status" value="4"/>
</dbReference>
<keyword evidence="14" id="KW-0449">Lipoprotein</keyword>
<keyword evidence="7 16" id="KW-0732">Signal</keyword>
<evidence type="ECO:0000256" key="8">
    <source>
        <dbReference type="ARBA" id="ARBA00023047"/>
    </source>
</evidence>
<evidence type="ECO:0000256" key="13">
    <source>
        <dbReference type="ARBA" id="ARBA00023237"/>
    </source>
</evidence>
<dbReference type="EMBL" id="BATL01000021">
    <property type="protein sequence ID" value="GAD75207.1"/>
    <property type="molecule type" value="Genomic_DNA"/>
</dbReference>
<dbReference type="GO" id="GO:0046930">
    <property type="term" value="C:pore complex"/>
    <property type="evidence" value="ECO:0007669"/>
    <property type="project" value="UniProtKB-KW"/>
</dbReference>
<dbReference type="GO" id="GO:0015159">
    <property type="term" value="F:polysaccharide transmembrane transporter activity"/>
    <property type="evidence" value="ECO:0007669"/>
    <property type="project" value="InterPro"/>
</dbReference>
<reference evidence="20 21" key="1">
    <citation type="submission" date="2013-09" db="EMBL/GenBank/DDBJ databases">
        <title>Whole genome shotgun sequence of Vibrio azureus NBRC 104587.</title>
        <authorList>
            <person name="Isaki S."/>
            <person name="Hosoyama A."/>
            <person name="Numata M."/>
            <person name="Hashimoto M."/>
            <person name="Hosoyama Y."/>
            <person name="Tsuchikane K."/>
            <person name="Noguchi M."/>
            <person name="Hirakata S."/>
            <person name="Ichikawa N."/>
            <person name="Ohji S."/>
            <person name="Yamazoe A."/>
            <person name="Fujita N."/>
        </authorList>
    </citation>
    <scope>NUCLEOTIDE SEQUENCE [LARGE SCALE GENOMIC DNA]</scope>
    <source>
        <strain evidence="20 21">NBRC 104587</strain>
    </source>
</reference>
<dbReference type="GO" id="GO:0015288">
    <property type="term" value="F:porin activity"/>
    <property type="evidence" value="ECO:0007669"/>
    <property type="project" value="UniProtKB-KW"/>
</dbReference>
<evidence type="ECO:0000256" key="10">
    <source>
        <dbReference type="ARBA" id="ARBA00023114"/>
    </source>
</evidence>
<evidence type="ECO:0000256" key="6">
    <source>
        <dbReference type="ARBA" id="ARBA00022692"/>
    </source>
</evidence>
<evidence type="ECO:0000313" key="20">
    <source>
        <dbReference type="EMBL" id="GAD75207.1"/>
    </source>
</evidence>
<feature type="domain" description="Soluble ligand binding" evidence="18">
    <location>
        <begin position="285"/>
        <end position="331"/>
    </location>
</feature>
<evidence type="ECO:0000259" key="19">
    <source>
        <dbReference type="Pfam" id="PF22461"/>
    </source>
</evidence>
<evidence type="ECO:0000256" key="11">
    <source>
        <dbReference type="ARBA" id="ARBA00023136"/>
    </source>
</evidence>
<dbReference type="Proteomes" id="UP000016567">
    <property type="component" value="Unassembled WGS sequence"/>
</dbReference>
<protein>
    <recommendedName>
        <fullName evidence="22">Polysialic acid transport protein KpsD</fullName>
    </recommendedName>
</protein>
<keyword evidence="6" id="KW-0812">Transmembrane</keyword>
<comment type="subcellular location">
    <subcellularLocation>
        <location evidence="1">Cell outer membrane</location>
        <topology evidence="1">Multi-pass membrane protein</topology>
    </subcellularLocation>
</comment>
<feature type="domain" description="SLBB" evidence="19">
    <location>
        <begin position="201"/>
        <end position="278"/>
    </location>
</feature>
<dbReference type="GO" id="GO:0006811">
    <property type="term" value="P:monoatomic ion transport"/>
    <property type="evidence" value="ECO:0007669"/>
    <property type="project" value="UniProtKB-KW"/>
</dbReference>
<proteinExistence type="inferred from homology"/>
<dbReference type="InterPro" id="IPR003715">
    <property type="entry name" value="Poly_export_N"/>
</dbReference>
<evidence type="ECO:0000259" key="18">
    <source>
        <dbReference type="Pfam" id="PF10531"/>
    </source>
</evidence>
<evidence type="ECO:0000256" key="3">
    <source>
        <dbReference type="ARBA" id="ARBA00022448"/>
    </source>
</evidence>
<keyword evidence="4" id="KW-1134">Transmembrane beta strand</keyword>
<name>U3APJ0_9VIBR</name>
<feature type="domain" description="Soluble ligand binding" evidence="18">
    <location>
        <begin position="694"/>
        <end position="730"/>
    </location>
</feature>
<evidence type="ECO:0000256" key="7">
    <source>
        <dbReference type="ARBA" id="ARBA00022729"/>
    </source>
</evidence>
<evidence type="ECO:0000256" key="1">
    <source>
        <dbReference type="ARBA" id="ARBA00004571"/>
    </source>
</evidence>
<accession>U3APJ0</accession>
<keyword evidence="12" id="KW-0564">Palmitate</keyword>
<evidence type="ECO:0000256" key="4">
    <source>
        <dbReference type="ARBA" id="ARBA00022452"/>
    </source>
</evidence>
<keyword evidence="9" id="KW-0406">Ion transport</keyword>
<keyword evidence="15" id="KW-0175">Coiled coil</keyword>
<keyword evidence="3" id="KW-0813">Transport</keyword>
<dbReference type="InterPro" id="IPR049712">
    <property type="entry name" value="Poly_export"/>
</dbReference>
<keyword evidence="5" id="KW-0762">Sugar transport</keyword>
<keyword evidence="11" id="KW-0472">Membrane</keyword>
<dbReference type="Pfam" id="PF22461">
    <property type="entry name" value="SLBB_2"/>
    <property type="match status" value="1"/>
</dbReference>
<dbReference type="GO" id="GO:0009279">
    <property type="term" value="C:cell outer membrane"/>
    <property type="evidence" value="ECO:0007669"/>
    <property type="project" value="UniProtKB-SubCell"/>
</dbReference>
<dbReference type="Gene3D" id="3.30.1950.10">
    <property type="entry name" value="wza like domain"/>
    <property type="match status" value="1"/>
</dbReference>
<keyword evidence="8" id="KW-0625">Polysaccharide transport</keyword>
<evidence type="ECO:0000256" key="15">
    <source>
        <dbReference type="SAM" id="Coils"/>
    </source>
</evidence>
<keyword evidence="10" id="KW-0626">Porin</keyword>
<dbReference type="PANTHER" id="PTHR33619:SF3">
    <property type="entry name" value="POLYSACCHARIDE EXPORT PROTEIN GFCE-RELATED"/>
    <property type="match status" value="1"/>
</dbReference>
<evidence type="ECO:0000313" key="21">
    <source>
        <dbReference type="Proteomes" id="UP000016567"/>
    </source>
</evidence>
<comment type="similarity">
    <text evidence="2">Belongs to the BexD/CtrA/VexA family.</text>
</comment>
<dbReference type="Pfam" id="PF02563">
    <property type="entry name" value="Poly_export"/>
    <property type="match status" value="1"/>
</dbReference>
<evidence type="ECO:0000256" key="12">
    <source>
        <dbReference type="ARBA" id="ARBA00023139"/>
    </source>
</evidence>
<dbReference type="AlphaFoldDB" id="U3APJ0"/>
<comment type="caution">
    <text evidence="20">The sequence shown here is derived from an EMBL/GenBank/DDBJ whole genome shotgun (WGS) entry which is preliminary data.</text>
</comment>
<feature type="domain" description="Polysaccharide export protein N-terminal" evidence="17">
    <location>
        <begin position="120"/>
        <end position="184"/>
    </location>
</feature>
<evidence type="ECO:0000256" key="16">
    <source>
        <dbReference type="SAM" id="SignalP"/>
    </source>
</evidence>
<gene>
    <name evidence="20" type="ORF">VAZ01S_021_00190</name>
</gene>
<dbReference type="InterPro" id="IPR019554">
    <property type="entry name" value="Soluble_ligand-bd"/>
</dbReference>
<feature type="domain" description="Soluble ligand binding" evidence="18">
    <location>
        <begin position="599"/>
        <end position="632"/>
    </location>
</feature>
<evidence type="ECO:0000256" key="5">
    <source>
        <dbReference type="ARBA" id="ARBA00022597"/>
    </source>
</evidence>
<feature type="domain" description="Soluble ligand binding" evidence="18">
    <location>
        <begin position="829"/>
        <end position="879"/>
    </location>
</feature>